<name>A0A640S5Z2_9ACTN</name>
<evidence type="ECO:0000313" key="1">
    <source>
        <dbReference type="EMBL" id="GFE06873.1"/>
    </source>
</evidence>
<gene>
    <name evidence="2" type="ORF">OG727_06635</name>
    <name evidence="1" type="ORF">Scani_31410</name>
</gene>
<dbReference type="Proteomes" id="UP000435837">
    <property type="component" value="Unassembled WGS sequence"/>
</dbReference>
<evidence type="ECO:0000313" key="3">
    <source>
        <dbReference type="Proteomes" id="UP000435837"/>
    </source>
</evidence>
<dbReference type="Proteomes" id="UP001432292">
    <property type="component" value="Chromosome"/>
</dbReference>
<reference evidence="1 3" key="1">
    <citation type="submission" date="2019-12" db="EMBL/GenBank/DDBJ databases">
        <title>Whole genome shotgun sequence of Streptomyces caniferus NBRC 15389.</title>
        <authorList>
            <person name="Ichikawa N."/>
            <person name="Kimura A."/>
            <person name="Kitahashi Y."/>
            <person name="Komaki H."/>
            <person name="Tamura T."/>
        </authorList>
    </citation>
    <scope>NUCLEOTIDE SEQUENCE [LARGE SCALE GENOMIC DNA]</scope>
    <source>
        <strain evidence="1 3">NBRC 15389</strain>
    </source>
</reference>
<accession>A0A640S5Z2</accession>
<dbReference type="EMBL" id="BLIN01000003">
    <property type="protein sequence ID" value="GFE06873.1"/>
    <property type="molecule type" value="Genomic_DNA"/>
</dbReference>
<keyword evidence="4" id="KW-1185">Reference proteome</keyword>
<dbReference type="RefSeq" id="WP_159475156.1">
    <property type="nucleotide sequence ID" value="NZ_BAAATH010000006.1"/>
</dbReference>
<dbReference type="EMBL" id="CP108473">
    <property type="protein sequence ID" value="WUS21993.1"/>
    <property type="molecule type" value="Genomic_DNA"/>
</dbReference>
<sequence>MRAIREVHSREVRAPAETVGALLDRLGRGEDDPLFPTPAWPPMRFDRPLGVGADGGHAFVRYRVSAYEPGRRVRFDFTAGQAGWHEFGVRPVGPDSCRVEHVLESRPSPVVALTWLLGIRLVHGAVVEEAFDNIERAATGRPLTPARRSARVRLLSRLLWDRPRAVPLPATARLAHDAFPRTDFQDAWQMELRPGMPQEPEAWQGVLGRSGFPVLGRTQDEILLGEDARHLDFRASVQVADGRVTLGTVVRIHRTTGRLYFAVVRRFHPFLARAMLRRCHRRLALAAPSAGEREAARA</sequence>
<dbReference type="AlphaFoldDB" id="A0A640S5Z2"/>
<dbReference type="InterPro" id="IPR021295">
    <property type="entry name" value="DUF2867"/>
</dbReference>
<evidence type="ECO:0000313" key="2">
    <source>
        <dbReference type="EMBL" id="WUS21993.1"/>
    </source>
</evidence>
<proteinExistence type="predicted"/>
<dbReference type="SUPFAM" id="SSF55961">
    <property type="entry name" value="Bet v1-like"/>
    <property type="match status" value="1"/>
</dbReference>
<evidence type="ECO:0000313" key="4">
    <source>
        <dbReference type="Proteomes" id="UP001432292"/>
    </source>
</evidence>
<dbReference type="OrthoDB" id="7067492at2"/>
<reference evidence="2" key="2">
    <citation type="submission" date="2022-10" db="EMBL/GenBank/DDBJ databases">
        <title>The complete genomes of actinobacterial strains from the NBC collection.</title>
        <authorList>
            <person name="Joergensen T.S."/>
            <person name="Alvarez Arevalo M."/>
            <person name="Sterndorff E.B."/>
            <person name="Faurdal D."/>
            <person name="Vuksanovic O."/>
            <person name="Mourched A.-S."/>
            <person name="Charusanti P."/>
            <person name="Shaw S."/>
            <person name="Blin K."/>
            <person name="Weber T."/>
        </authorList>
    </citation>
    <scope>NUCLEOTIDE SEQUENCE</scope>
    <source>
        <strain evidence="2">NBC_01256</strain>
    </source>
</reference>
<protein>
    <submittedName>
        <fullName evidence="2">DUF2867 domain-containing protein</fullName>
    </submittedName>
</protein>
<organism evidence="1 3">
    <name type="scientific">Streptomyces caniferus</name>
    <dbReference type="NCBI Taxonomy" id="285557"/>
    <lineage>
        <taxon>Bacteria</taxon>
        <taxon>Bacillati</taxon>
        <taxon>Actinomycetota</taxon>
        <taxon>Actinomycetes</taxon>
        <taxon>Kitasatosporales</taxon>
        <taxon>Streptomycetaceae</taxon>
        <taxon>Streptomyces</taxon>
    </lineage>
</organism>
<dbReference type="Pfam" id="PF11066">
    <property type="entry name" value="DUF2867"/>
    <property type="match status" value="1"/>
</dbReference>